<keyword evidence="2" id="KW-0812">Transmembrane</keyword>
<keyword evidence="2" id="KW-0472">Membrane</keyword>
<comment type="caution">
    <text evidence="3">The sequence shown here is derived from an EMBL/GenBank/DDBJ whole genome shotgun (WGS) entry which is preliminary data.</text>
</comment>
<gene>
    <name evidence="3" type="ORF">HW115_13215</name>
</gene>
<evidence type="ECO:0000256" key="1">
    <source>
        <dbReference type="SAM" id="MobiDB-lite"/>
    </source>
</evidence>
<feature type="region of interest" description="Disordered" evidence="1">
    <location>
        <begin position="968"/>
        <end position="997"/>
    </location>
</feature>
<feature type="transmembrane region" description="Helical" evidence="2">
    <location>
        <begin position="20"/>
        <end position="41"/>
    </location>
</feature>
<evidence type="ECO:0000256" key="2">
    <source>
        <dbReference type="SAM" id="Phobius"/>
    </source>
</evidence>
<dbReference type="RefSeq" id="WP_178933342.1">
    <property type="nucleotide sequence ID" value="NZ_JACBAZ010000004.1"/>
</dbReference>
<keyword evidence="2" id="KW-1133">Transmembrane helix</keyword>
<evidence type="ECO:0000313" key="3">
    <source>
        <dbReference type="EMBL" id="NWK56575.1"/>
    </source>
</evidence>
<protein>
    <submittedName>
        <fullName evidence="3">Uncharacterized protein</fullName>
    </submittedName>
</protein>
<sequence>MKNQAMMEAVDRRCCGSGFALVATISVMVLLVMIALAMLSLSTLELRSSISAKHQSIAKANARMALMIALGELQKYAGQDQRVTANASILDTDPITPEMDGVIYPYTLGVWSTADEDGRYLIQTDDVLNDSGEQFLVDSRVKDEWDRSTEVLRWLVSGEDFDPMDSYGSQMVYLGREGEMDIRIPSTQVGNGHFAWRVSDNAQKYTFNTLNPFADKAKIATQDKSIAESLVPLQTPVDTIDELNGVDPTEEEKAKMLSTMSLALLDGQIVGSGDALQKIKDSLTYMSMGLLTNPQTGGTKKNLSAFIEDYGSYADKGEGFLQGMQKKDPILDRDRFRYTSPTFGVLQDYASLREEVSAGAISSRSEESSPTAIHDTNTAQPAPVTTERIKQGVHPVLTKAAVFPYVAYSKEKEMAVYLFFPRVELYNPYDVTLRGQDYIVSVTARWGSKRYKADLRVIRDGEEKVFSYQGLGTQASANTHAGMPFATDRDFVFRVSCPDIAPGETLLFSPDRSSGSERIANGKAARFYWPSEGVGSNLVLSPESDPEEMTCFWMPCKSGLQAGAEIKNTDNLLSMRIYVPSAHYPCFWDWGNKPHRVAKLYKMNQAFSGHYADERGNNLELLQAIEAYAYLRGNLGIWPSVNRTYQLSSVQDVIGQSIDHEVFRYWWMGYRLMKDSPTQSATAAVGGKDCAFPMLRQYNIRGAYSHFHPIPYQGKAGNRYIFGPYGWTNAHDIFAMPWTGSAGDDALCMSNSYNAAMWDDGKYKMNPYFWNDNSSAMSMPLFEIPKPDVPLLSMTSLRHASMTTKQHAPSYIVGSSSAPIYAPRHASAASMEQYRNAFIRCGKHHNKSMLWEYHNDENTYYENYDAYDFSYEYNHALYDAYFLSGIADFNQAFESKIWNRDETLPNPRLSLSSHEGAAEQGHLTDLHYAARCLYINGSFNVNCTDPEVWSLMLKSMRGARLLTGKGEVADADSTPYPRHSQPVGKAEEPKDSYDQSNWDSFRSLSDYQIEELSLAIVEQVKRRAPFISVSDFINRRLTEAPSDGDLASDPGLAFGPTSEDDESKLGLSGALQAALDDTEINQYAEDLHNSPSPDVTIIGDQSYWRHNGEERMQMAPNFVEQADILTKIDPVISSRGDTFTITVYGDSSENGIVQARAWASATVQRQYAYVDDKGGSPGGKQGDLPETSEEFLTSALNRRFGRTFQLIDFRWLNKSELSDLTTS</sequence>
<evidence type="ECO:0000313" key="4">
    <source>
        <dbReference type="Proteomes" id="UP000557872"/>
    </source>
</evidence>
<feature type="compositionally biased region" description="Polar residues" evidence="1">
    <location>
        <begin position="360"/>
        <end position="380"/>
    </location>
</feature>
<dbReference type="EMBL" id="JACBAZ010000004">
    <property type="protein sequence ID" value="NWK56575.1"/>
    <property type="molecule type" value="Genomic_DNA"/>
</dbReference>
<accession>A0A851GN63</accession>
<name>A0A851GN63_9BACT</name>
<feature type="region of interest" description="Disordered" evidence="1">
    <location>
        <begin position="1040"/>
        <end position="1063"/>
    </location>
</feature>
<dbReference type="AlphaFoldDB" id="A0A851GN63"/>
<keyword evidence="4" id="KW-1185">Reference proteome</keyword>
<reference evidence="3 4" key="1">
    <citation type="submission" date="2020-07" db="EMBL/GenBank/DDBJ databases">
        <title>Roseicoccus Jingziensis gen. nov., sp. nov., isolated from coastal seawater.</title>
        <authorList>
            <person name="Feng X."/>
        </authorList>
    </citation>
    <scope>NUCLEOTIDE SEQUENCE [LARGE SCALE GENOMIC DNA]</scope>
    <source>
        <strain evidence="3 4">N1E253</strain>
    </source>
</reference>
<dbReference type="Proteomes" id="UP000557872">
    <property type="component" value="Unassembled WGS sequence"/>
</dbReference>
<feature type="region of interest" description="Disordered" evidence="1">
    <location>
        <begin position="360"/>
        <end position="381"/>
    </location>
</feature>
<proteinExistence type="predicted"/>
<organism evidence="3 4">
    <name type="scientific">Oceaniferula marina</name>
    <dbReference type="NCBI Taxonomy" id="2748318"/>
    <lineage>
        <taxon>Bacteria</taxon>
        <taxon>Pseudomonadati</taxon>
        <taxon>Verrucomicrobiota</taxon>
        <taxon>Verrucomicrobiia</taxon>
        <taxon>Verrucomicrobiales</taxon>
        <taxon>Verrucomicrobiaceae</taxon>
        <taxon>Oceaniferula</taxon>
    </lineage>
</organism>